<evidence type="ECO:0000313" key="6">
    <source>
        <dbReference type="EMBL" id="ERK00495.1"/>
    </source>
</evidence>
<dbReference type="PANTHER" id="PTHR40661:SF3">
    <property type="entry name" value="FELS-1 PROPHAGE TRANSCRIPTIONAL REGULATOR"/>
    <property type="match status" value="1"/>
</dbReference>
<protein>
    <submittedName>
        <fullName evidence="5">DNA-binding helix-turn-helix protein</fullName>
    </submittedName>
</protein>
<dbReference type="Gene3D" id="1.10.260.40">
    <property type="entry name" value="lambda repressor-like DNA-binding domains"/>
    <property type="match status" value="1"/>
</dbReference>
<evidence type="ECO:0000313" key="8">
    <source>
        <dbReference type="Proteomes" id="UP000016646"/>
    </source>
</evidence>
<dbReference type="InterPro" id="IPR039418">
    <property type="entry name" value="LexA-like"/>
</dbReference>
<dbReference type="CDD" id="cd06529">
    <property type="entry name" value="S24_LexA-like"/>
    <property type="match status" value="1"/>
</dbReference>
<evidence type="ECO:0000256" key="1">
    <source>
        <dbReference type="ARBA" id="ARBA00023015"/>
    </source>
</evidence>
<dbReference type="SUPFAM" id="SSF47413">
    <property type="entry name" value="lambda repressor-like DNA-binding domains"/>
    <property type="match status" value="1"/>
</dbReference>
<dbReference type="Proteomes" id="UP000016412">
    <property type="component" value="Unassembled WGS sequence"/>
</dbReference>
<dbReference type="Pfam" id="PF00717">
    <property type="entry name" value="Peptidase_S24"/>
    <property type="match status" value="1"/>
</dbReference>
<organism evidence="5 7">
    <name type="scientific">Treponema socranskii subsp. socranskii VPI DR56BR1116 = ATCC 35536</name>
    <dbReference type="NCBI Taxonomy" id="1125725"/>
    <lineage>
        <taxon>Bacteria</taxon>
        <taxon>Pseudomonadati</taxon>
        <taxon>Spirochaetota</taxon>
        <taxon>Spirochaetia</taxon>
        <taxon>Spirochaetales</taxon>
        <taxon>Treponemataceae</taxon>
        <taxon>Treponema</taxon>
    </lineage>
</organism>
<dbReference type="PROSITE" id="PS50943">
    <property type="entry name" value="HTH_CROC1"/>
    <property type="match status" value="1"/>
</dbReference>
<dbReference type="EMBL" id="AUZJ01000002">
    <property type="protein sequence ID" value="ERF61843.1"/>
    <property type="molecule type" value="Genomic_DNA"/>
</dbReference>
<keyword evidence="3" id="KW-0804">Transcription</keyword>
<dbReference type="Pfam" id="PF01381">
    <property type="entry name" value="HTH_3"/>
    <property type="match status" value="1"/>
</dbReference>
<name>U2MFQ6_TRESO</name>
<dbReference type="EMBL" id="AVQI01000067">
    <property type="protein sequence ID" value="ERK00495.1"/>
    <property type="molecule type" value="Genomic_DNA"/>
</dbReference>
<evidence type="ECO:0000313" key="5">
    <source>
        <dbReference type="EMBL" id="ERF61843.1"/>
    </source>
</evidence>
<keyword evidence="2 5" id="KW-0238">DNA-binding</keyword>
<dbReference type="InterPro" id="IPR015927">
    <property type="entry name" value="Peptidase_S24_S26A/B/C"/>
</dbReference>
<dbReference type="Proteomes" id="UP000016646">
    <property type="component" value="Unassembled WGS sequence"/>
</dbReference>
<evidence type="ECO:0000256" key="3">
    <source>
        <dbReference type="ARBA" id="ARBA00023163"/>
    </source>
</evidence>
<dbReference type="PATRIC" id="fig|1125725.3.peg.99"/>
<proteinExistence type="predicted"/>
<gene>
    <name evidence="6" type="ORF">HMPREF0860_1053</name>
    <name evidence="5" type="ORF">HMPREF1325_1843</name>
</gene>
<keyword evidence="1" id="KW-0805">Transcription regulation</keyword>
<dbReference type="eggNOG" id="COG2932">
    <property type="taxonomic scope" value="Bacteria"/>
</dbReference>
<dbReference type="PANTHER" id="PTHR40661">
    <property type="match status" value="1"/>
</dbReference>
<dbReference type="AlphaFoldDB" id="U2MFQ6"/>
<accession>U2MFQ6</accession>
<evidence type="ECO:0000259" key="4">
    <source>
        <dbReference type="PROSITE" id="PS50943"/>
    </source>
</evidence>
<evidence type="ECO:0000313" key="7">
    <source>
        <dbReference type="Proteomes" id="UP000016412"/>
    </source>
</evidence>
<evidence type="ECO:0000256" key="2">
    <source>
        <dbReference type="ARBA" id="ARBA00023125"/>
    </source>
</evidence>
<dbReference type="RefSeq" id="WP_021329107.1">
    <property type="nucleotide sequence ID" value="NZ_AUZJ01000002.1"/>
</dbReference>
<dbReference type="GO" id="GO:0003677">
    <property type="term" value="F:DNA binding"/>
    <property type="evidence" value="ECO:0007669"/>
    <property type="project" value="UniProtKB-KW"/>
</dbReference>
<reference evidence="7 8" key="1">
    <citation type="submission" date="2013-08" db="EMBL/GenBank/DDBJ databases">
        <authorList>
            <person name="Durkin A.S."/>
            <person name="Haft D.R."/>
            <person name="McCorrison J."/>
            <person name="Torralba M."/>
            <person name="Gillis M."/>
            <person name="Haft D.H."/>
            <person name="Methe B."/>
            <person name="Sutton G."/>
            <person name="Nelson K.E."/>
        </authorList>
    </citation>
    <scope>NUCLEOTIDE SEQUENCE [LARGE SCALE GENOMIC DNA]</scope>
    <source>
        <strain evidence="6 8">ATCC 35536</strain>
        <strain evidence="5 7">VPI DR56BR1116</strain>
    </source>
</reference>
<dbReference type="SUPFAM" id="SSF51306">
    <property type="entry name" value="LexA/Signal peptidase"/>
    <property type="match status" value="1"/>
</dbReference>
<dbReference type="Gene3D" id="2.10.109.10">
    <property type="entry name" value="Umud Fragment, subunit A"/>
    <property type="match status" value="1"/>
</dbReference>
<dbReference type="OrthoDB" id="358595at2"/>
<dbReference type="InterPro" id="IPR001387">
    <property type="entry name" value="Cro/C1-type_HTH"/>
</dbReference>
<dbReference type="CDD" id="cd00093">
    <property type="entry name" value="HTH_XRE"/>
    <property type="match status" value="1"/>
</dbReference>
<comment type="caution">
    <text evidence="5">The sequence shown here is derived from an EMBL/GenBank/DDBJ whole genome shotgun (WGS) entry which is preliminary data.</text>
</comment>
<sequence>MEDLAQKLKVFRVSKGFSQTEMAEKLKIPQTTWSGYERGRSTPTLGVLIELEKIGFKPFKSPFENAAEDAGLTLEEASDRLDLLANLPADTDLATAEKIISDFKSDQYTIFKYNKSIPLPIPTNKADTAALVLLPLYSQKAAAGTGEEPTQLGTVKSYIPVITDLLRGADPRKCGMLRVKGDSMTDVGLYDGDYAIFDTTQLEGDGIYVITVNGLTRIKRLENRVIEKKIIISSENARRYPKPEELSYEQAESLLRIHGKVIGWIHSHFY</sequence>
<keyword evidence="8" id="KW-1185">Reference proteome</keyword>
<dbReference type="InterPro" id="IPR010982">
    <property type="entry name" value="Lambda_DNA-bd_dom_sf"/>
</dbReference>
<dbReference type="SMART" id="SM00530">
    <property type="entry name" value="HTH_XRE"/>
    <property type="match status" value="1"/>
</dbReference>
<feature type="domain" description="HTH cro/C1-type" evidence="4">
    <location>
        <begin position="8"/>
        <end position="54"/>
    </location>
</feature>
<dbReference type="STRING" id="1125725.HMPREF1325_1843"/>
<dbReference type="InterPro" id="IPR036286">
    <property type="entry name" value="LexA/Signal_pep-like_sf"/>
</dbReference>